<dbReference type="RefSeq" id="WP_112284975.1">
    <property type="nucleotide sequence ID" value="NZ_MASW01000007.1"/>
</dbReference>
<dbReference type="AlphaFoldDB" id="A0A2V4AU24"/>
<protein>
    <submittedName>
        <fullName evidence="1">Uncharacterized protein</fullName>
    </submittedName>
</protein>
<reference evidence="1 2" key="1">
    <citation type="submission" date="2016-07" db="EMBL/GenBank/DDBJ databases">
        <title>Draft genome sequence of Prauserella muralis DSM 45305, isolated from a mould-covered wall in an indoor environment.</title>
        <authorList>
            <person name="Ruckert C."/>
            <person name="Albersmeier A."/>
            <person name="Jiang C.-L."/>
            <person name="Jiang Y."/>
            <person name="Kalinowski J."/>
            <person name="Schneider O."/>
            <person name="Winkler A."/>
            <person name="Zotchev S.B."/>
        </authorList>
    </citation>
    <scope>NUCLEOTIDE SEQUENCE [LARGE SCALE GENOMIC DNA]</scope>
    <source>
        <strain evidence="1 2">DSM 45305</strain>
    </source>
</reference>
<evidence type="ECO:0000313" key="2">
    <source>
        <dbReference type="Proteomes" id="UP000249915"/>
    </source>
</evidence>
<organism evidence="1 2">
    <name type="scientific">Prauserella muralis</name>
    <dbReference type="NCBI Taxonomy" id="588067"/>
    <lineage>
        <taxon>Bacteria</taxon>
        <taxon>Bacillati</taxon>
        <taxon>Actinomycetota</taxon>
        <taxon>Actinomycetes</taxon>
        <taxon>Pseudonocardiales</taxon>
        <taxon>Pseudonocardiaceae</taxon>
        <taxon>Prauserella</taxon>
    </lineage>
</organism>
<evidence type="ECO:0000313" key="1">
    <source>
        <dbReference type="EMBL" id="PXY19047.1"/>
    </source>
</evidence>
<sequence>MDLTARLLRWADIRPLVAEVPGGTWARLAVERLARERGWRVAACPAEANLLVVAGTPHAEVEPYLLRVWQSMTAPRARADVPSGPAAASALDAAVAELHDPARQRDHAASAVHSGLDPEMADRDADRDGLALDQLTVPLGPVLPDWPAGLVVHTVLQGDVIQSARVQLTGLAATRAADEPVPAAAARLDTCARVLSVAGAHDAALAARRLRDEVLTGQAPERRLQRWAAWVRRSRLLRWSLAGIGRVDDADAPPALAGDALARLHRAAEAVSHRHDDPPRHTDAAQWMVEALPRLLEGRELAVARIAVASLDPAVETLAHTEVADG</sequence>
<comment type="caution">
    <text evidence="1">The sequence shown here is derived from an EMBL/GenBank/DDBJ whole genome shotgun (WGS) entry which is preliminary data.</text>
</comment>
<dbReference type="OrthoDB" id="3373298at2"/>
<proteinExistence type="predicted"/>
<gene>
    <name evidence="1" type="ORF">BAY60_29985</name>
</gene>
<name>A0A2V4AU24_9PSEU</name>
<dbReference type="EMBL" id="MASW01000007">
    <property type="protein sequence ID" value="PXY19047.1"/>
    <property type="molecule type" value="Genomic_DNA"/>
</dbReference>
<dbReference type="Proteomes" id="UP000249915">
    <property type="component" value="Unassembled WGS sequence"/>
</dbReference>
<accession>A0A2V4AU24</accession>
<keyword evidence="2" id="KW-1185">Reference proteome</keyword>